<name>A0ABM7HKD0_MYCME</name>
<evidence type="ECO:0000313" key="1">
    <source>
        <dbReference type="EMBL" id="BBX30934.1"/>
    </source>
</evidence>
<gene>
    <name evidence="1" type="ORF">MMAGJ_02160</name>
</gene>
<dbReference type="SUPFAM" id="SSF54593">
    <property type="entry name" value="Glyoxalase/Bleomycin resistance protein/Dihydroxybiphenyl dioxygenase"/>
    <property type="match status" value="1"/>
</dbReference>
<organism evidence="1 2">
    <name type="scientific">Mycolicibacterium mageritense</name>
    <name type="common">Mycobacterium mageritense</name>
    <dbReference type="NCBI Taxonomy" id="53462"/>
    <lineage>
        <taxon>Bacteria</taxon>
        <taxon>Bacillati</taxon>
        <taxon>Actinomycetota</taxon>
        <taxon>Actinomycetes</taxon>
        <taxon>Mycobacteriales</taxon>
        <taxon>Mycobacteriaceae</taxon>
        <taxon>Mycolicibacterium</taxon>
    </lineage>
</organism>
<dbReference type="Proteomes" id="UP000465622">
    <property type="component" value="Chromosome"/>
</dbReference>
<reference evidence="1 2" key="1">
    <citation type="journal article" date="2019" name="Emerg. Microbes Infect.">
        <title>Comprehensive subspecies identification of 175 nontuberculous mycobacteria species based on 7547 genomic profiles.</title>
        <authorList>
            <person name="Matsumoto Y."/>
            <person name="Kinjo T."/>
            <person name="Motooka D."/>
            <person name="Nabeya D."/>
            <person name="Jung N."/>
            <person name="Uechi K."/>
            <person name="Horii T."/>
            <person name="Iida T."/>
            <person name="Fujita J."/>
            <person name="Nakamura S."/>
        </authorList>
    </citation>
    <scope>NUCLEOTIDE SEQUENCE [LARGE SCALE GENOMIC DNA]</scope>
    <source>
        <strain evidence="1 2">JCM 12375</strain>
    </source>
</reference>
<protein>
    <recommendedName>
        <fullName evidence="3">Glyoxalase</fullName>
    </recommendedName>
</protein>
<dbReference type="Gene3D" id="3.10.180.10">
    <property type="entry name" value="2,3-Dihydroxybiphenyl 1,2-Dioxygenase, domain 1"/>
    <property type="match status" value="1"/>
</dbReference>
<dbReference type="EMBL" id="AP022567">
    <property type="protein sequence ID" value="BBX30934.1"/>
    <property type="molecule type" value="Genomic_DNA"/>
</dbReference>
<evidence type="ECO:0000313" key="2">
    <source>
        <dbReference type="Proteomes" id="UP000465622"/>
    </source>
</evidence>
<sequence>MTAATTIPMLPCLAPESTVEFFGALGFDTSDRQTKPYLYLAFALPDAPEIQVHFKDPAPTLNPADELSGGCLVMVDEVRGFHEVFSARLRAHYGRIPAYGLPRITRLRPNQSRFSIFDPSGNCIAFVERSEHDITYGGSENLSGLAKALDNVAIFRDFKLDDALAARALDAALRRHRDGAPRLDLIRALADRVELAVALGDDATADSVGAELDSMSLTDAERAAAATELTAITELRRWLE</sequence>
<keyword evidence="2" id="KW-1185">Reference proteome</keyword>
<dbReference type="InterPro" id="IPR029068">
    <property type="entry name" value="Glyas_Bleomycin-R_OHBP_Dase"/>
</dbReference>
<evidence type="ECO:0008006" key="3">
    <source>
        <dbReference type="Google" id="ProtNLM"/>
    </source>
</evidence>
<proteinExistence type="predicted"/>
<accession>A0ABM7HKD0</accession>
<dbReference type="RefSeq" id="WP_235684097.1">
    <property type="nucleotide sequence ID" value="NZ_AP022567.1"/>
</dbReference>